<dbReference type="RefSeq" id="WP_225986238.1">
    <property type="nucleotide sequence ID" value="NZ_CP031223.1"/>
</dbReference>
<dbReference type="Proteomes" id="UP000325517">
    <property type="component" value="Chromosome"/>
</dbReference>
<protein>
    <submittedName>
        <fullName evidence="1">Uncharacterized protein</fullName>
    </submittedName>
</protein>
<name>A0A5J6SNQ9_9BACI</name>
<gene>
    <name evidence="1" type="ORF">PB01_09765</name>
</gene>
<sequence>MNKAGKWKIVLIGIALFSVIFTYLFSYTQTTKLVLELCSPYLEAPEITQNFQYSFMQKGGLYDQFGQRLKEKGYNHLILTGINPKKEILVKLVLIDKEANQQRQEKIKEIFNDFLAKNDLDPSVFKVKVSNDESFNW</sequence>
<dbReference type="KEGG" id="psyo:PB01_09765"/>
<dbReference type="AlphaFoldDB" id="A0A5J6SNQ9"/>
<proteinExistence type="predicted"/>
<evidence type="ECO:0000313" key="1">
    <source>
        <dbReference type="EMBL" id="QFF99093.1"/>
    </source>
</evidence>
<organism evidence="1 2">
    <name type="scientific">Psychrobacillus glaciei</name>
    <dbReference type="NCBI Taxonomy" id="2283160"/>
    <lineage>
        <taxon>Bacteria</taxon>
        <taxon>Bacillati</taxon>
        <taxon>Bacillota</taxon>
        <taxon>Bacilli</taxon>
        <taxon>Bacillales</taxon>
        <taxon>Bacillaceae</taxon>
        <taxon>Psychrobacillus</taxon>
    </lineage>
</organism>
<evidence type="ECO:0000313" key="2">
    <source>
        <dbReference type="Proteomes" id="UP000325517"/>
    </source>
</evidence>
<reference evidence="1 2" key="1">
    <citation type="submission" date="2018-07" db="EMBL/GenBank/DDBJ databases">
        <title>Complete genome sequence of Psychrobacillus sp. PB01, isolated from iceberg, and comparative genome analysis of Psychrobacillus strains.</title>
        <authorList>
            <person name="Lee P.C."/>
        </authorList>
    </citation>
    <scope>NUCLEOTIDE SEQUENCE [LARGE SCALE GENOMIC DNA]</scope>
    <source>
        <strain evidence="1 2">PB01</strain>
    </source>
</reference>
<accession>A0A5J6SNQ9</accession>
<dbReference type="EMBL" id="CP031223">
    <property type="protein sequence ID" value="QFF99093.1"/>
    <property type="molecule type" value="Genomic_DNA"/>
</dbReference>
<keyword evidence="2" id="KW-1185">Reference proteome</keyword>